<reference evidence="1" key="1">
    <citation type="journal article" date="2020" name="Stud. Mycol.">
        <title>101 Dothideomycetes genomes: a test case for predicting lifestyles and emergence of pathogens.</title>
        <authorList>
            <person name="Haridas S."/>
            <person name="Albert R."/>
            <person name="Binder M."/>
            <person name="Bloem J."/>
            <person name="Labutti K."/>
            <person name="Salamov A."/>
            <person name="Andreopoulos B."/>
            <person name="Baker S."/>
            <person name="Barry K."/>
            <person name="Bills G."/>
            <person name="Bluhm B."/>
            <person name="Cannon C."/>
            <person name="Castanera R."/>
            <person name="Culley D."/>
            <person name="Daum C."/>
            <person name="Ezra D."/>
            <person name="Gonzalez J."/>
            <person name="Henrissat B."/>
            <person name="Kuo A."/>
            <person name="Liang C."/>
            <person name="Lipzen A."/>
            <person name="Lutzoni F."/>
            <person name="Magnuson J."/>
            <person name="Mondo S."/>
            <person name="Nolan M."/>
            <person name="Ohm R."/>
            <person name="Pangilinan J."/>
            <person name="Park H.-J."/>
            <person name="Ramirez L."/>
            <person name="Alfaro M."/>
            <person name="Sun H."/>
            <person name="Tritt A."/>
            <person name="Yoshinaga Y."/>
            <person name="Zwiers L.-H."/>
            <person name="Turgeon B."/>
            <person name="Goodwin S."/>
            <person name="Spatafora J."/>
            <person name="Crous P."/>
            <person name="Grigoriev I."/>
        </authorList>
    </citation>
    <scope>NUCLEOTIDE SEQUENCE</scope>
    <source>
        <strain evidence="1">CBS 627.86</strain>
    </source>
</reference>
<keyword evidence="2" id="KW-1185">Reference proteome</keyword>
<dbReference type="OrthoDB" id="3662167at2759"/>
<dbReference type="AlphaFoldDB" id="A0A6A5YWF9"/>
<accession>A0A6A5YWF9</accession>
<evidence type="ECO:0000313" key="1">
    <source>
        <dbReference type="EMBL" id="KAF2110461.1"/>
    </source>
</evidence>
<dbReference type="EMBL" id="ML977338">
    <property type="protein sequence ID" value="KAF2110461.1"/>
    <property type="molecule type" value="Genomic_DNA"/>
</dbReference>
<dbReference type="PANTHER" id="PTHR33112">
    <property type="entry name" value="DOMAIN PROTEIN, PUTATIVE-RELATED"/>
    <property type="match status" value="1"/>
</dbReference>
<protein>
    <submittedName>
        <fullName evidence="1">Uncharacterized protein</fullName>
    </submittedName>
</protein>
<proteinExistence type="predicted"/>
<evidence type="ECO:0000313" key="2">
    <source>
        <dbReference type="Proteomes" id="UP000799770"/>
    </source>
</evidence>
<dbReference type="Proteomes" id="UP000799770">
    <property type="component" value="Unassembled WGS sequence"/>
</dbReference>
<organism evidence="1 2">
    <name type="scientific">Lophiotrema nucula</name>
    <dbReference type="NCBI Taxonomy" id="690887"/>
    <lineage>
        <taxon>Eukaryota</taxon>
        <taxon>Fungi</taxon>
        <taxon>Dikarya</taxon>
        <taxon>Ascomycota</taxon>
        <taxon>Pezizomycotina</taxon>
        <taxon>Dothideomycetes</taxon>
        <taxon>Pleosporomycetidae</taxon>
        <taxon>Pleosporales</taxon>
        <taxon>Lophiotremataceae</taxon>
        <taxon>Lophiotrema</taxon>
    </lineage>
</organism>
<gene>
    <name evidence="1" type="ORF">BDV96DRAFT_691228</name>
</gene>
<dbReference type="PANTHER" id="PTHR33112:SF14">
    <property type="entry name" value="HETEROKARYON INCOMPATIBILITY DOMAIN-CONTAINING PROTEIN"/>
    <property type="match status" value="1"/>
</dbReference>
<sequence>MYARSGFKRSSPLTGVTIEQRNYFKAAFENQPKPSIDKALDAYKGHQLPLLNRFLVRNLSRSSDMHDAFAGILNAMRTTLRKYPYGLPILILVQALLWDRYVVDRYKSCCITRRPGFPSWSWMGWEFSKGVSLERRIGFVSDTTALATEFTPIIRIYGVEDSTTSLRILCDIRQIFHLASIPQLHPVDEEPQLPALADLQPPLSQCLIFWGSCASFPVSFITTLQNEHGDGLYAIDTGYAGGQSPVSLPSSWRVKQTQELEFVAIAGTFGNGIYTMLSTAWMARQPERKLVVLG</sequence>
<name>A0A6A5YWF9_9PLEO</name>